<dbReference type="OrthoDB" id="5330228at2759"/>
<comment type="catalytic activity">
    <reaction evidence="1">
        <text>S-ubiquitinyl-[E2 ubiquitin-conjugating enzyme]-L-cysteine + [acceptor protein]-L-lysine = [E2 ubiquitin-conjugating enzyme]-L-cysteine + N(6)-ubiquitinyl-[acceptor protein]-L-lysine.</text>
        <dbReference type="EC" id="2.3.2.27"/>
    </reaction>
</comment>
<evidence type="ECO:0000256" key="4">
    <source>
        <dbReference type="ARBA" id="ARBA00022723"/>
    </source>
</evidence>
<dbReference type="PROSITE" id="PS00518">
    <property type="entry name" value="ZF_RING_1"/>
    <property type="match status" value="1"/>
</dbReference>
<dbReference type="GO" id="GO:0008270">
    <property type="term" value="F:zinc ion binding"/>
    <property type="evidence" value="ECO:0007669"/>
    <property type="project" value="UniProtKB-KW"/>
</dbReference>
<evidence type="ECO:0000256" key="5">
    <source>
        <dbReference type="ARBA" id="ARBA00022771"/>
    </source>
</evidence>
<dbReference type="Gene3D" id="3.30.40.10">
    <property type="entry name" value="Zinc/RING finger domain, C3HC4 (zinc finger)"/>
    <property type="match status" value="1"/>
</dbReference>
<dbReference type="PROSITE" id="PS50089">
    <property type="entry name" value="ZF_RING_2"/>
    <property type="match status" value="1"/>
</dbReference>
<feature type="domain" description="RING-type" evidence="11">
    <location>
        <begin position="58"/>
        <end position="98"/>
    </location>
</feature>
<dbReference type="STRING" id="34508.A0A4U5M6W3"/>
<evidence type="ECO:0000256" key="10">
    <source>
        <dbReference type="SAM" id="MobiDB-lite"/>
    </source>
</evidence>
<dbReference type="SUPFAM" id="SSF57850">
    <property type="entry name" value="RING/U-box"/>
    <property type="match status" value="1"/>
</dbReference>
<evidence type="ECO:0000313" key="12">
    <source>
        <dbReference type="EMBL" id="TKR64631.1"/>
    </source>
</evidence>
<protein>
    <recommendedName>
        <fullName evidence="2">RING-type E3 ubiquitin transferase</fullName>
        <ecNumber evidence="2">2.3.2.27</ecNumber>
    </recommendedName>
</protein>
<dbReference type="InterPro" id="IPR001841">
    <property type="entry name" value="Znf_RING"/>
</dbReference>
<dbReference type="EC" id="2.3.2.27" evidence="2"/>
<evidence type="ECO:0000256" key="7">
    <source>
        <dbReference type="ARBA" id="ARBA00023015"/>
    </source>
</evidence>
<dbReference type="InterPro" id="IPR013083">
    <property type="entry name" value="Znf_RING/FYVE/PHD"/>
</dbReference>
<organism evidence="12 13">
    <name type="scientific">Steinernema carpocapsae</name>
    <name type="common">Entomopathogenic nematode</name>
    <dbReference type="NCBI Taxonomy" id="34508"/>
    <lineage>
        <taxon>Eukaryota</taxon>
        <taxon>Metazoa</taxon>
        <taxon>Ecdysozoa</taxon>
        <taxon>Nematoda</taxon>
        <taxon>Chromadorea</taxon>
        <taxon>Rhabditida</taxon>
        <taxon>Tylenchina</taxon>
        <taxon>Panagrolaimomorpha</taxon>
        <taxon>Strongyloidoidea</taxon>
        <taxon>Steinernematidae</taxon>
        <taxon>Steinernema</taxon>
    </lineage>
</organism>
<dbReference type="AlphaFoldDB" id="A0A4U5M6W3"/>
<evidence type="ECO:0000256" key="9">
    <source>
        <dbReference type="PROSITE-ProRule" id="PRU00175"/>
    </source>
</evidence>
<keyword evidence="7" id="KW-0805">Transcription regulation</keyword>
<reference evidence="12 13" key="1">
    <citation type="journal article" date="2015" name="Genome Biol.">
        <title>Comparative genomics of Steinernema reveals deeply conserved gene regulatory networks.</title>
        <authorList>
            <person name="Dillman A.R."/>
            <person name="Macchietto M."/>
            <person name="Porter C.F."/>
            <person name="Rogers A."/>
            <person name="Williams B."/>
            <person name="Antoshechkin I."/>
            <person name="Lee M.M."/>
            <person name="Goodwin Z."/>
            <person name="Lu X."/>
            <person name="Lewis E.E."/>
            <person name="Goodrich-Blair H."/>
            <person name="Stock S.P."/>
            <person name="Adams B.J."/>
            <person name="Sternberg P.W."/>
            <person name="Mortazavi A."/>
        </authorList>
    </citation>
    <scope>NUCLEOTIDE SEQUENCE [LARGE SCALE GENOMIC DNA]</scope>
    <source>
        <strain evidence="12 13">ALL</strain>
    </source>
</reference>
<dbReference type="SMART" id="SM00184">
    <property type="entry name" value="RING"/>
    <property type="match status" value="1"/>
</dbReference>
<evidence type="ECO:0000256" key="8">
    <source>
        <dbReference type="ARBA" id="ARBA00023163"/>
    </source>
</evidence>
<keyword evidence="3" id="KW-0808">Transferase</keyword>
<sequence>MSEGSPRGGKRANAGDDEENPNRRRPRKSDSLLPDDQQKAGPSQFTRSRKSAENDGKCSICLSEKKESRTTLSSCSHSFCLVCIQHWIRQQGICPLCKVKSDFISYQKRDRSGKMVEQKVSVEDLMKEHRDQLSVNGGTNQMEPEIAALNIIIRKVRAEIEDCHERERTEGTSATLNKVRENLCVLLNGFRSLCSQMSSGQRSREDIVKDPWFRRAFYEQLLIVNVVPPVAQDVPVTPEQFRENEDLVTRANAFLDQDLPLLCELGREDVKRIILEKLKTFAIHNKEIETAIKEHSSLVKCTRHLMRSLADFLRSGLSLGEYNSRSHHLLSADLVAQNQQNRIDEEDDVEVLSQSGPRPQRPAYFASSVAEALQHFLATDRLRDIAGRQQNDDAVVNIGDSSDDDVIYNRNCVLPRDVQVNRSSSQGFSSVSYEDAMRVFHGNQAPAPSTSSDIADVLPLLGPLIRAHLEGHSRSRGGAPALGSAPQRPETRNSGTQTRERGRAYRNQHQKVVNVDSAFVHELSSDDDVQDLSSGNSATTPPSNEVIHISDDSDDDEVKVIAEQNPQTRQHHRMRSHSYDEVTNPRPSHRRSPRFRSSQHHE</sequence>
<dbReference type="PANTHER" id="PTHR46077">
    <property type="entry name" value="E3 UBIQUITIN-PROTEIN LIGASE TOPORS"/>
    <property type="match status" value="1"/>
</dbReference>
<keyword evidence="6" id="KW-0862">Zinc</keyword>
<evidence type="ECO:0000259" key="11">
    <source>
        <dbReference type="PROSITE" id="PS50089"/>
    </source>
</evidence>
<dbReference type="Pfam" id="PF13639">
    <property type="entry name" value="zf-RING_2"/>
    <property type="match status" value="1"/>
</dbReference>
<keyword evidence="5 9" id="KW-0863">Zinc-finger</keyword>
<feature type="region of interest" description="Disordered" evidence="10">
    <location>
        <begin position="1"/>
        <end position="51"/>
    </location>
</feature>
<gene>
    <name evidence="12" type="ORF">L596_025129</name>
</gene>
<evidence type="ECO:0000256" key="1">
    <source>
        <dbReference type="ARBA" id="ARBA00000900"/>
    </source>
</evidence>
<evidence type="ECO:0000256" key="2">
    <source>
        <dbReference type="ARBA" id="ARBA00012483"/>
    </source>
</evidence>
<dbReference type="GO" id="GO:0006513">
    <property type="term" value="P:protein monoubiquitination"/>
    <property type="evidence" value="ECO:0007669"/>
    <property type="project" value="TreeGrafter"/>
</dbReference>
<evidence type="ECO:0000313" key="13">
    <source>
        <dbReference type="Proteomes" id="UP000298663"/>
    </source>
</evidence>
<evidence type="ECO:0000256" key="3">
    <source>
        <dbReference type="ARBA" id="ARBA00022679"/>
    </source>
</evidence>
<reference evidence="12 13" key="2">
    <citation type="journal article" date="2019" name="G3 (Bethesda)">
        <title>Hybrid Assembly of the Genome of the Entomopathogenic Nematode Steinernema carpocapsae Identifies the X-Chromosome.</title>
        <authorList>
            <person name="Serra L."/>
            <person name="Macchietto M."/>
            <person name="Macias-Munoz A."/>
            <person name="McGill C.J."/>
            <person name="Rodriguez I.M."/>
            <person name="Rodriguez B."/>
            <person name="Murad R."/>
            <person name="Mortazavi A."/>
        </authorList>
    </citation>
    <scope>NUCLEOTIDE SEQUENCE [LARGE SCALE GENOMIC DNA]</scope>
    <source>
        <strain evidence="12 13">ALL</strain>
    </source>
</reference>
<keyword evidence="13" id="KW-1185">Reference proteome</keyword>
<evidence type="ECO:0000256" key="6">
    <source>
        <dbReference type="ARBA" id="ARBA00022833"/>
    </source>
</evidence>
<dbReference type="GO" id="GO:0061630">
    <property type="term" value="F:ubiquitin protein ligase activity"/>
    <property type="evidence" value="ECO:0007669"/>
    <property type="project" value="UniProtKB-EC"/>
</dbReference>
<keyword evidence="4" id="KW-0479">Metal-binding</keyword>
<dbReference type="GO" id="GO:0000209">
    <property type="term" value="P:protein polyubiquitination"/>
    <property type="evidence" value="ECO:0007669"/>
    <property type="project" value="TreeGrafter"/>
</dbReference>
<feature type="region of interest" description="Disordered" evidence="10">
    <location>
        <begin position="526"/>
        <end position="602"/>
    </location>
</feature>
<accession>A0A4U5M6W3</accession>
<dbReference type="Proteomes" id="UP000298663">
    <property type="component" value="Unassembled WGS sequence"/>
</dbReference>
<comment type="caution">
    <text evidence="12">The sequence shown here is derived from an EMBL/GenBank/DDBJ whole genome shotgun (WGS) entry which is preliminary data.</text>
</comment>
<dbReference type="PANTHER" id="PTHR46077:SF1">
    <property type="entry name" value="TOP1 BINDING ARGININE_SERINE RICH PROTEIN, E3 UBIQUITIN LIGASE"/>
    <property type="match status" value="1"/>
</dbReference>
<keyword evidence="8" id="KW-0804">Transcription</keyword>
<proteinExistence type="predicted"/>
<dbReference type="InterPro" id="IPR017907">
    <property type="entry name" value="Znf_RING_CS"/>
</dbReference>
<name>A0A4U5M6W3_STECR</name>
<dbReference type="EMBL" id="AZBU02000009">
    <property type="protein sequence ID" value="TKR64631.1"/>
    <property type="molecule type" value="Genomic_DNA"/>
</dbReference>
<feature type="region of interest" description="Disordered" evidence="10">
    <location>
        <begin position="471"/>
        <end position="512"/>
    </location>
</feature>
<feature type="compositionally biased region" description="Basic residues" evidence="10">
    <location>
        <begin position="587"/>
        <end position="602"/>
    </location>
</feature>